<evidence type="ECO:0000313" key="4">
    <source>
        <dbReference type="EMBL" id="MBP2191927.1"/>
    </source>
</evidence>
<protein>
    <submittedName>
        <fullName evidence="4">Xanthine dehydrogenase accessory factor</fullName>
    </submittedName>
</protein>
<dbReference type="PANTHER" id="PTHR30388:SF4">
    <property type="entry name" value="MOLYBDENUM COFACTOR INSERTION CHAPERONE PAOD"/>
    <property type="match status" value="1"/>
</dbReference>
<dbReference type="InterPro" id="IPR027051">
    <property type="entry name" value="XdhC_Rossmann_dom"/>
</dbReference>
<name>A0ABS4QJP7_9NOCA</name>
<dbReference type="PANTHER" id="PTHR30388">
    <property type="entry name" value="ALDEHYDE OXIDOREDUCTASE MOLYBDENUM COFACTOR ASSEMBLY PROTEIN"/>
    <property type="match status" value="1"/>
</dbReference>
<dbReference type="InterPro" id="IPR003777">
    <property type="entry name" value="XdhC_CoxI"/>
</dbReference>
<sequence length="370" mass="39353">MRDLAGQLRRWHAANTRYALATVIGVRGSAPRPIGTTMAVDAAGSVCGSLSGGCVEAEVYELCLEVLQTGVPVRKTFGYSDSSAFAVGLNCGGELEVFVHRVTAAEFPVVAAALDIETPVAWVRDVESGAVLAVRADRAIGAGFDIEGADLAVVRLARDLLDTGSSGIRVLGCGDRERTVFVHSFAPPPRMIVFGATDFAIALCAVGRLLGYRVTVCDARRTFLDPDRFAAAHEVVVDWPHRYLSNTAVDARTAICVLSHDPKFDIPVLAQALRLPVAYVGALGSRRADRERRAELRAAGITERQLRQLRSPIGLELGGRTPEETALAIGAEIIALRRGGSATPLSQTERPIHGPEVPARLPEAGGYLNG</sequence>
<dbReference type="EMBL" id="JAGGMR010000001">
    <property type="protein sequence ID" value="MBP2191927.1"/>
    <property type="molecule type" value="Genomic_DNA"/>
</dbReference>
<feature type="domain" description="XdhC Rossmann" evidence="3">
    <location>
        <begin position="191"/>
        <end position="333"/>
    </location>
</feature>
<dbReference type="RefSeq" id="WP_209894277.1">
    <property type="nucleotide sequence ID" value="NZ_JAGGMR010000001.1"/>
</dbReference>
<dbReference type="InterPro" id="IPR052698">
    <property type="entry name" value="MoCofactor_Util/Proc"/>
</dbReference>
<comment type="caution">
    <text evidence="4">The sequence shown here is derived from an EMBL/GenBank/DDBJ whole genome shotgun (WGS) entry which is preliminary data.</text>
</comment>
<gene>
    <name evidence="4" type="ORF">BJ987_004828</name>
</gene>
<evidence type="ECO:0000259" key="3">
    <source>
        <dbReference type="Pfam" id="PF13478"/>
    </source>
</evidence>
<keyword evidence="5" id="KW-1185">Reference proteome</keyword>
<dbReference type="Pfam" id="PF13478">
    <property type="entry name" value="XdhC_C"/>
    <property type="match status" value="1"/>
</dbReference>
<dbReference type="Gene3D" id="3.40.50.720">
    <property type="entry name" value="NAD(P)-binding Rossmann-like Domain"/>
    <property type="match status" value="1"/>
</dbReference>
<proteinExistence type="predicted"/>
<dbReference type="Pfam" id="PF02625">
    <property type="entry name" value="XdhC_CoxI"/>
    <property type="match status" value="1"/>
</dbReference>
<evidence type="ECO:0000256" key="1">
    <source>
        <dbReference type="SAM" id="MobiDB-lite"/>
    </source>
</evidence>
<evidence type="ECO:0000313" key="5">
    <source>
        <dbReference type="Proteomes" id="UP001519325"/>
    </source>
</evidence>
<reference evidence="4 5" key="1">
    <citation type="submission" date="2021-03" db="EMBL/GenBank/DDBJ databases">
        <title>Sequencing the genomes of 1000 actinobacteria strains.</title>
        <authorList>
            <person name="Klenk H.-P."/>
        </authorList>
    </citation>
    <scope>NUCLEOTIDE SEQUENCE [LARGE SCALE GENOMIC DNA]</scope>
    <source>
        <strain evidence="4 5">DSM 45516</strain>
    </source>
</reference>
<dbReference type="Proteomes" id="UP001519325">
    <property type="component" value="Unassembled WGS sequence"/>
</dbReference>
<organism evidence="4 5">
    <name type="scientific">Nocardia goodfellowii</name>
    <dbReference type="NCBI Taxonomy" id="882446"/>
    <lineage>
        <taxon>Bacteria</taxon>
        <taxon>Bacillati</taxon>
        <taxon>Actinomycetota</taxon>
        <taxon>Actinomycetes</taxon>
        <taxon>Mycobacteriales</taxon>
        <taxon>Nocardiaceae</taxon>
        <taxon>Nocardia</taxon>
    </lineage>
</organism>
<accession>A0ABS4QJP7</accession>
<feature type="region of interest" description="Disordered" evidence="1">
    <location>
        <begin position="342"/>
        <end position="370"/>
    </location>
</feature>
<feature type="domain" description="XdhC- CoxI" evidence="2">
    <location>
        <begin position="11"/>
        <end position="77"/>
    </location>
</feature>
<evidence type="ECO:0000259" key="2">
    <source>
        <dbReference type="Pfam" id="PF02625"/>
    </source>
</evidence>